<feature type="domain" description="Aminoglycoside phosphotransferase" evidence="1">
    <location>
        <begin position="46"/>
        <end position="236"/>
    </location>
</feature>
<organism evidence="2 3">
    <name type="scientific">Nocardioides silvaticus</name>
    <dbReference type="NCBI Taxonomy" id="2201891"/>
    <lineage>
        <taxon>Bacteria</taxon>
        <taxon>Bacillati</taxon>
        <taxon>Actinomycetota</taxon>
        <taxon>Actinomycetes</taxon>
        <taxon>Propionibacteriales</taxon>
        <taxon>Nocardioidaceae</taxon>
        <taxon>Nocardioides</taxon>
    </lineage>
</organism>
<protein>
    <recommendedName>
        <fullName evidence="1">Aminoglycoside phosphotransferase domain-containing protein</fullName>
    </recommendedName>
</protein>
<accession>A0A316TDR0</accession>
<evidence type="ECO:0000313" key="3">
    <source>
        <dbReference type="Proteomes" id="UP000245507"/>
    </source>
</evidence>
<dbReference type="SUPFAM" id="SSF56112">
    <property type="entry name" value="Protein kinase-like (PK-like)"/>
    <property type="match status" value="1"/>
</dbReference>
<dbReference type="RefSeq" id="WP_109695749.1">
    <property type="nucleotide sequence ID" value="NZ_QGDD01000008.1"/>
</dbReference>
<comment type="caution">
    <text evidence="2">The sequence shown here is derived from an EMBL/GenBank/DDBJ whole genome shotgun (WGS) entry which is preliminary data.</text>
</comment>
<dbReference type="AlphaFoldDB" id="A0A316TDR0"/>
<dbReference type="OrthoDB" id="101887at2"/>
<evidence type="ECO:0000313" key="2">
    <source>
        <dbReference type="EMBL" id="PWN01631.1"/>
    </source>
</evidence>
<sequence length="336" mass="36040">MTTSASAWTSAIWETPAFRAELRDFVVRAVGEPSTFEPVKVRPWSTVWRAEADGATWFAKQNCPGQAHEARLMAALTRIDPEHVVPVVAADPARDLLLTEGIGSTLGDAGEAHDVDAWSRILRDGAALQRAVAPHVDELGLTVMPPECATTYVGDAIGRLGALPAGDPRRVPEDVVDRIRALLPQIERWSDVVGDLDLPLTINHNDLHAFNVIAPGGAAEPLRFFDFGDAVVTDPLGALIVPLTSCAGELDAGPDDLRMRRIADAALEVWTDLAPGRALRAALPAALQLGRLARVESWRRCVTTMTTAERAEFGSAPADWLGTLDADPPVGHLSPM</sequence>
<gene>
    <name evidence="2" type="ORF">DJ010_16405</name>
</gene>
<reference evidence="2 3" key="1">
    <citation type="submission" date="2018-05" db="EMBL/GenBank/DDBJ databases">
        <title>Nocardioides silvaticus genome.</title>
        <authorList>
            <person name="Li C."/>
            <person name="Wang G."/>
        </authorList>
    </citation>
    <scope>NUCLEOTIDE SEQUENCE [LARGE SCALE GENOMIC DNA]</scope>
    <source>
        <strain evidence="2 3">CCTCC AB 2018079</strain>
    </source>
</reference>
<dbReference type="InterPro" id="IPR002575">
    <property type="entry name" value="Aminoglycoside_PTrfase"/>
</dbReference>
<dbReference type="Pfam" id="PF01636">
    <property type="entry name" value="APH"/>
    <property type="match status" value="1"/>
</dbReference>
<keyword evidence="3" id="KW-1185">Reference proteome</keyword>
<evidence type="ECO:0000259" key="1">
    <source>
        <dbReference type="Pfam" id="PF01636"/>
    </source>
</evidence>
<proteinExistence type="predicted"/>
<dbReference type="EMBL" id="QGDD01000008">
    <property type="protein sequence ID" value="PWN01631.1"/>
    <property type="molecule type" value="Genomic_DNA"/>
</dbReference>
<dbReference type="InterPro" id="IPR011009">
    <property type="entry name" value="Kinase-like_dom_sf"/>
</dbReference>
<name>A0A316TDR0_9ACTN</name>
<dbReference type="Proteomes" id="UP000245507">
    <property type="component" value="Unassembled WGS sequence"/>
</dbReference>